<evidence type="ECO:0000313" key="3">
    <source>
        <dbReference type="Proteomes" id="UP000631114"/>
    </source>
</evidence>
<comment type="caution">
    <text evidence="2">The sequence shown here is derived from an EMBL/GenBank/DDBJ whole genome shotgun (WGS) entry which is preliminary data.</text>
</comment>
<feature type="compositionally biased region" description="Basic residues" evidence="1">
    <location>
        <begin position="50"/>
        <end position="62"/>
    </location>
</feature>
<sequence length="93" mass="10238">MSVGISKTALASSAPAKERLCQQKQQHSMLRAVLKFGATNGHPHQDLARDKRRSGGQQSHRRIVLDSSATSNVRDPTRSQSHGDSSRGWNYVN</sequence>
<organism evidence="2 3">
    <name type="scientific">Coptis chinensis</name>
    <dbReference type="NCBI Taxonomy" id="261450"/>
    <lineage>
        <taxon>Eukaryota</taxon>
        <taxon>Viridiplantae</taxon>
        <taxon>Streptophyta</taxon>
        <taxon>Embryophyta</taxon>
        <taxon>Tracheophyta</taxon>
        <taxon>Spermatophyta</taxon>
        <taxon>Magnoliopsida</taxon>
        <taxon>Ranunculales</taxon>
        <taxon>Ranunculaceae</taxon>
        <taxon>Coptidoideae</taxon>
        <taxon>Coptis</taxon>
    </lineage>
</organism>
<accession>A0A835IFN7</accession>
<protein>
    <submittedName>
        <fullName evidence="2">Uncharacterized protein</fullName>
    </submittedName>
</protein>
<feature type="compositionally biased region" description="Polar residues" evidence="1">
    <location>
        <begin position="67"/>
        <end position="83"/>
    </location>
</feature>
<dbReference type="Proteomes" id="UP000631114">
    <property type="component" value="Unassembled WGS sequence"/>
</dbReference>
<proteinExistence type="predicted"/>
<dbReference type="EMBL" id="JADFTS010000003">
    <property type="protein sequence ID" value="KAF9616936.1"/>
    <property type="molecule type" value="Genomic_DNA"/>
</dbReference>
<evidence type="ECO:0000313" key="2">
    <source>
        <dbReference type="EMBL" id="KAF9616936.1"/>
    </source>
</evidence>
<evidence type="ECO:0000256" key="1">
    <source>
        <dbReference type="SAM" id="MobiDB-lite"/>
    </source>
</evidence>
<feature type="region of interest" description="Disordered" evidence="1">
    <location>
        <begin position="39"/>
        <end position="93"/>
    </location>
</feature>
<reference evidence="2 3" key="1">
    <citation type="submission" date="2020-10" db="EMBL/GenBank/DDBJ databases">
        <title>The Coptis chinensis genome and diversification of protoberbering-type alkaloids.</title>
        <authorList>
            <person name="Wang B."/>
            <person name="Shu S."/>
            <person name="Song C."/>
            <person name="Liu Y."/>
        </authorList>
    </citation>
    <scope>NUCLEOTIDE SEQUENCE [LARGE SCALE GENOMIC DNA]</scope>
    <source>
        <strain evidence="2">HL-2020</strain>
        <tissue evidence="2">Leaf</tissue>
    </source>
</reference>
<gene>
    <name evidence="2" type="ORF">IFM89_033006</name>
</gene>
<name>A0A835IFN7_9MAGN</name>
<feature type="region of interest" description="Disordered" evidence="1">
    <location>
        <begin position="1"/>
        <end position="25"/>
    </location>
</feature>
<keyword evidence="3" id="KW-1185">Reference proteome</keyword>
<dbReference type="AlphaFoldDB" id="A0A835IFN7"/>